<keyword evidence="1" id="KW-0812">Transmembrane</keyword>
<reference evidence="3" key="1">
    <citation type="submission" date="2019-07" db="EMBL/GenBank/DDBJ databases">
        <title>Bacillus alkalisoli sp. nov. isolated from saline soil.</title>
        <authorList>
            <person name="Sun J.-Q."/>
            <person name="Xu L."/>
        </authorList>
    </citation>
    <scope>NUCLEOTIDE SEQUENCE [LARGE SCALE GENOMIC DNA]</scope>
    <source>
        <strain evidence="3">M4U3P1</strain>
    </source>
</reference>
<organism evidence="2 3">
    <name type="scientific">Paenalkalicoccus suaedae</name>
    <dbReference type="NCBI Taxonomy" id="2592382"/>
    <lineage>
        <taxon>Bacteria</taxon>
        <taxon>Bacillati</taxon>
        <taxon>Bacillota</taxon>
        <taxon>Bacilli</taxon>
        <taxon>Bacillales</taxon>
        <taxon>Bacillaceae</taxon>
        <taxon>Paenalkalicoccus</taxon>
    </lineage>
</organism>
<dbReference type="KEGG" id="psua:FLK61_27815"/>
<evidence type="ECO:0000256" key="1">
    <source>
        <dbReference type="SAM" id="Phobius"/>
    </source>
</evidence>
<keyword evidence="1" id="KW-1133">Transmembrane helix</keyword>
<feature type="transmembrane region" description="Helical" evidence="1">
    <location>
        <begin position="79"/>
        <end position="99"/>
    </location>
</feature>
<evidence type="ECO:0008006" key="4">
    <source>
        <dbReference type="Google" id="ProtNLM"/>
    </source>
</evidence>
<dbReference type="Proteomes" id="UP000318138">
    <property type="component" value="Chromosome"/>
</dbReference>
<sequence length="159" mass="18182">MFGWSDIPQLILAFGVVFPLVAFIHELGHFTTTWLFGGKMKFTLGRGKLLFKRGDFEIRRMYFLDSWTQLESLNVNNKWSHAVVYASGSIFNLIPVFILNSLIHNGILEPTLFFFQFAYFSVYFVVFALLPVQFAEDQPSDGKALIDLVKYGKAKGPLE</sequence>
<dbReference type="EMBL" id="CP041372">
    <property type="protein sequence ID" value="QKS70560.1"/>
    <property type="molecule type" value="Genomic_DNA"/>
</dbReference>
<proteinExistence type="predicted"/>
<keyword evidence="3" id="KW-1185">Reference proteome</keyword>
<evidence type="ECO:0000313" key="3">
    <source>
        <dbReference type="Proteomes" id="UP000318138"/>
    </source>
</evidence>
<evidence type="ECO:0000313" key="2">
    <source>
        <dbReference type="EMBL" id="QKS70560.1"/>
    </source>
</evidence>
<feature type="transmembrane region" description="Helical" evidence="1">
    <location>
        <begin position="111"/>
        <end position="130"/>
    </location>
</feature>
<dbReference type="AlphaFoldDB" id="A0A859FC88"/>
<keyword evidence="1" id="KW-0472">Membrane</keyword>
<feature type="transmembrane region" description="Helical" evidence="1">
    <location>
        <begin position="7"/>
        <end position="25"/>
    </location>
</feature>
<gene>
    <name evidence="2" type="ORF">FLK61_27815</name>
</gene>
<name>A0A859FC88_9BACI</name>
<accession>A0A859FC88</accession>
<protein>
    <recommendedName>
        <fullName evidence="4">Peptidase M50 domain-containing protein</fullName>
    </recommendedName>
</protein>
<dbReference type="RefSeq" id="WP_176008596.1">
    <property type="nucleotide sequence ID" value="NZ_CP041372.2"/>
</dbReference>